<feature type="region of interest" description="Disordered" evidence="1">
    <location>
        <begin position="40"/>
        <end position="87"/>
    </location>
</feature>
<protein>
    <submittedName>
        <fullName evidence="2">Uncharacterized protein</fullName>
    </submittedName>
</protein>
<organism evidence="2 3">
    <name type="scientific">Prevotella multiformis DSM 16608</name>
    <dbReference type="NCBI Taxonomy" id="888743"/>
    <lineage>
        <taxon>Bacteria</taxon>
        <taxon>Pseudomonadati</taxon>
        <taxon>Bacteroidota</taxon>
        <taxon>Bacteroidia</taxon>
        <taxon>Bacteroidales</taxon>
        <taxon>Prevotellaceae</taxon>
        <taxon>Prevotella</taxon>
    </lineage>
</organism>
<dbReference type="EMBL" id="AEWX01000029">
    <property type="protein sequence ID" value="EGC19299.1"/>
    <property type="molecule type" value="Genomic_DNA"/>
</dbReference>
<sequence length="87" mass="10335">MEGNSGRILGNLERTWRKTKRTEKTEDELIKLLSTWRKAKRTEKTERERIRPLRRRKEREERERKGERSGILSPNGNSLCRGAFPAV</sequence>
<comment type="caution">
    <text evidence="2">The sequence shown here is derived from an EMBL/GenBank/DDBJ whole genome shotgun (WGS) entry which is preliminary data.</text>
</comment>
<reference evidence="2 3" key="1">
    <citation type="submission" date="2011-01" db="EMBL/GenBank/DDBJ databases">
        <authorList>
            <person name="Muzny D."/>
            <person name="Qin X."/>
            <person name="Deng J."/>
            <person name="Jiang H."/>
            <person name="Liu Y."/>
            <person name="Qu J."/>
            <person name="Song X.-Z."/>
            <person name="Zhang L."/>
            <person name="Thornton R."/>
            <person name="Coyle M."/>
            <person name="Francisco L."/>
            <person name="Jackson L."/>
            <person name="Javaid M."/>
            <person name="Korchina V."/>
            <person name="Kovar C."/>
            <person name="Mata R."/>
            <person name="Mathew T."/>
            <person name="Ngo R."/>
            <person name="Nguyen L."/>
            <person name="Nguyen N."/>
            <person name="Okwuonu G."/>
            <person name="Ongeri F."/>
            <person name="Pham C."/>
            <person name="Simmons D."/>
            <person name="Wilczek-Boney K."/>
            <person name="Hale W."/>
            <person name="Jakkamsetti A."/>
            <person name="Pham P."/>
            <person name="Ruth R."/>
            <person name="San Lucas F."/>
            <person name="Warren J."/>
            <person name="Zhang J."/>
            <person name="Zhao Z."/>
            <person name="Zhou C."/>
            <person name="Zhu D."/>
            <person name="Lee S."/>
            <person name="Bess C."/>
            <person name="Blankenburg K."/>
            <person name="Forbes L."/>
            <person name="Fu Q."/>
            <person name="Gubbala S."/>
            <person name="Hirani K."/>
            <person name="Jayaseelan J.C."/>
            <person name="Lara F."/>
            <person name="Munidasa M."/>
            <person name="Palculict T."/>
            <person name="Patil S."/>
            <person name="Pu L.-L."/>
            <person name="Saada N."/>
            <person name="Tang L."/>
            <person name="Weissenberger G."/>
            <person name="Zhu Y."/>
            <person name="Hemphill L."/>
            <person name="Shang Y."/>
            <person name="Youmans B."/>
            <person name="Ayvaz T."/>
            <person name="Ross M."/>
            <person name="Santibanez J."/>
            <person name="Aqrawi P."/>
            <person name="Gross S."/>
            <person name="Joshi V."/>
            <person name="Fowler G."/>
            <person name="Nazareth L."/>
            <person name="Reid J."/>
            <person name="Worley K."/>
            <person name="Petrosino J."/>
            <person name="Highlander S."/>
            <person name="Gibbs R."/>
        </authorList>
    </citation>
    <scope>NUCLEOTIDE SEQUENCE [LARGE SCALE GENOMIC DNA]</scope>
    <source>
        <strain evidence="2 3">DSM 16608</strain>
    </source>
</reference>
<feature type="compositionally biased region" description="Basic and acidic residues" evidence="1">
    <location>
        <begin position="58"/>
        <end position="68"/>
    </location>
</feature>
<proteinExistence type="predicted"/>
<evidence type="ECO:0000256" key="1">
    <source>
        <dbReference type="SAM" id="MobiDB-lite"/>
    </source>
</evidence>
<gene>
    <name evidence="2" type="ORF">HMPREF9141_2192</name>
</gene>
<evidence type="ECO:0000313" key="3">
    <source>
        <dbReference type="Proteomes" id="UP000005697"/>
    </source>
</evidence>
<dbReference type="AlphaFoldDB" id="F0F9C5"/>
<keyword evidence="3" id="KW-1185">Reference proteome</keyword>
<accession>F0F9C5</accession>
<name>F0F9C5_9BACT</name>
<dbReference type="STRING" id="888743.HMPREF9141_2192"/>
<dbReference type="Proteomes" id="UP000005697">
    <property type="component" value="Unassembled WGS sequence"/>
</dbReference>
<dbReference type="HOGENOM" id="CLU_2480755_0_0_10"/>
<feature type="compositionally biased region" description="Basic and acidic residues" evidence="1">
    <location>
        <begin position="42"/>
        <end position="51"/>
    </location>
</feature>
<evidence type="ECO:0000313" key="2">
    <source>
        <dbReference type="EMBL" id="EGC19299.1"/>
    </source>
</evidence>